<dbReference type="EMBL" id="JAUEPU010000109">
    <property type="protein sequence ID" value="KAK0477508.1"/>
    <property type="molecule type" value="Genomic_DNA"/>
</dbReference>
<evidence type="ECO:0000313" key="3">
    <source>
        <dbReference type="Proteomes" id="UP001175228"/>
    </source>
</evidence>
<dbReference type="AlphaFoldDB" id="A0AA39U8Z5"/>
<feature type="chain" id="PRO_5041253904" description="Secreted protein" evidence="1">
    <location>
        <begin position="20"/>
        <end position="78"/>
    </location>
</feature>
<feature type="signal peptide" evidence="1">
    <location>
        <begin position="1"/>
        <end position="19"/>
    </location>
</feature>
<gene>
    <name evidence="2" type="ORF">EDD18DRAFT_77058</name>
</gene>
<dbReference type="Proteomes" id="UP001175228">
    <property type="component" value="Unassembled WGS sequence"/>
</dbReference>
<protein>
    <recommendedName>
        <fullName evidence="4">Secreted protein</fullName>
    </recommendedName>
</protein>
<organism evidence="2 3">
    <name type="scientific">Armillaria luteobubalina</name>
    <dbReference type="NCBI Taxonomy" id="153913"/>
    <lineage>
        <taxon>Eukaryota</taxon>
        <taxon>Fungi</taxon>
        <taxon>Dikarya</taxon>
        <taxon>Basidiomycota</taxon>
        <taxon>Agaricomycotina</taxon>
        <taxon>Agaricomycetes</taxon>
        <taxon>Agaricomycetidae</taxon>
        <taxon>Agaricales</taxon>
        <taxon>Marasmiineae</taxon>
        <taxon>Physalacriaceae</taxon>
        <taxon>Armillaria</taxon>
    </lineage>
</organism>
<comment type="caution">
    <text evidence="2">The sequence shown here is derived from an EMBL/GenBank/DDBJ whole genome shotgun (WGS) entry which is preliminary data.</text>
</comment>
<evidence type="ECO:0000256" key="1">
    <source>
        <dbReference type="SAM" id="SignalP"/>
    </source>
</evidence>
<reference evidence="2" key="1">
    <citation type="submission" date="2023-06" db="EMBL/GenBank/DDBJ databases">
        <authorList>
            <consortium name="Lawrence Berkeley National Laboratory"/>
            <person name="Ahrendt S."/>
            <person name="Sahu N."/>
            <person name="Indic B."/>
            <person name="Wong-Bajracharya J."/>
            <person name="Merenyi Z."/>
            <person name="Ke H.-M."/>
            <person name="Monk M."/>
            <person name="Kocsube S."/>
            <person name="Drula E."/>
            <person name="Lipzen A."/>
            <person name="Balint B."/>
            <person name="Henrissat B."/>
            <person name="Andreopoulos B."/>
            <person name="Martin F.M."/>
            <person name="Harder C.B."/>
            <person name="Rigling D."/>
            <person name="Ford K.L."/>
            <person name="Foster G.D."/>
            <person name="Pangilinan J."/>
            <person name="Papanicolaou A."/>
            <person name="Barry K."/>
            <person name="LaButti K."/>
            <person name="Viragh M."/>
            <person name="Koriabine M."/>
            <person name="Yan M."/>
            <person name="Riley R."/>
            <person name="Champramary S."/>
            <person name="Plett K.L."/>
            <person name="Tsai I.J."/>
            <person name="Slot J."/>
            <person name="Sipos G."/>
            <person name="Plett J."/>
            <person name="Nagy L.G."/>
            <person name="Grigoriev I.V."/>
        </authorList>
    </citation>
    <scope>NUCLEOTIDE SEQUENCE</scope>
    <source>
        <strain evidence="2">HWK02</strain>
    </source>
</reference>
<keyword evidence="1" id="KW-0732">Signal</keyword>
<evidence type="ECO:0000313" key="2">
    <source>
        <dbReference type="EMBL" id="KAK0477508.1"/>
    </source>
</evidence>
<accession>A0AA39U8Z5</accession>
<sequence>MLRCCRRVLLKGIIVAVAGTDGRPSRKGSDYQIDIWHSGSRDGFNRAGFNYDVLPGGPRCITMGEQATPLCLLTIFNS</sequence>
<evidence type="ECO:0008006" key="4">
    <source>
        <dbReference type="Google" id="ProtNLM"/>
    </source>
</evidence>
<keyword evidence="3" id="KW-1185">Reference proteome</keyword>
<name>A0AA39U8Z5_9AGAR</name>
<proteinExistence type="predicted"/>